<dbReference type="EMBL" id="LCBL01000002">
    <property type="protein sequence ID" value="KKS09353.1"/>
    <property type="molecule type" value="Genomic_DNA"/>
</dbReference>
<dbReference type="Proteomes" id="UP000033869">
    <property type="component" value="Unassembled WGS sequence"/>
</dbReference>
<gene>
    <name evidence="1" type="ORF">UU65_C0002G0131</name>
</gene>
<protein>
    <submittedName>
        <fullName evidence="1">Uncharacterized protein</fullName>
    </submittedName>
</protein>
<proteinExistence type="predicted"/>
<sequence length="109" mass="12708">MVATAKPEYDRSKTEGFKKTFRSKISKYWKRSKDTSYVKETNLREDLIDPLYGLMINGAKETEVDDCLSELQNYLWQTTASVQIAGTPHNERYDGEVDKLIRIKRAMPR</sequence>
<dbReference type="AlphaFoldDB" id="A0A0G0Z8H7"/>
<evidence type="ECO:0000313" key="1">
    <source>
        <dbReference type="EMBL" id="KKS09353.1"/>
    </source>
</evidence>
<organism evidence="1 2">
    <name type="scientific">candidate division CPR2 bacterium GW2011_GWC1_41_48</name>
    <dbReference type="NCBI Taxonomy" id="1618344"/>
    <lineage>
        <taxon>Bacteria</taxon>
        <taxon>Bacteria division CPR2</taxon>
    </lineage>
</organism>
<name>A0A0G0Z8H7_UNCC2</name>
<reference evidence="1 2" key="1">
    <citation type="journal article" date="2015" name="Nature">
        <title>rRNA introns, odd ribosomes, and small enigmatic genomes across a large radiation of phyla.</title>
        <authorList>
            <person name="Brown C.T."/>
            <person name="Hug L.A."/>
            <person name="Thomas B.C."/>
            <person name="Sharon I."/>
            <person name="Castelle C.J."/>
            <person name="Singh A."/>
            <person name="Wilkins M.J."/>
            <person name="Williams K.H."/>
            <person name="Banfield J.F."/>
        </authorList>
    </citation>
    <scope>NUCLEOTIDE SEQUENCE [LARGE SCALE GENOMIC DNA]</scope>
</reference>
<comment type="caution">
    <text evidence="1">The sequence shown here is derived from an EMBL/GenBank/DDBJ whole genome shotgun (WGS) entry which is preliminary data.</text>
</comment>
<accession>A0A0G0Z8H7</accession>
<evidence type="ECO:0000313" key="2">
    <source>
        <dbReference type="Proteomes" id="UP000033869"/>
    </source>
</evidence>